<protein>
    <submittedName>
        <fullName evidence="2">Uncharacterized protein</fullName>
    </submittedName>
</protein>
<dbReference type="AlphaFoldDB" id="A0A172Y870"/>
<dbReference type="Proteomes" id="UP000077603">
    <property type="component" value="Chromosome"/>
</dbReference>
<dbReference type="KEGG" id="bne:DA69_10965"/>
<dbReference type="EMBL" id="CP015614">
    <property type="protein sequence ID" value="ANF55225.1"/>
    <property type="molecule type" value="Genomic_DNA"/>
</dbReference>
<sequence length="65" mass="7050">MSTDDDHTPAAEPADAVAGETPVQRALRLKKAALEARPKPPRGGRFQREQAARIKSGAARPWMSK</sequence>
<accession>A0A172Y870</accession>
<evidence type="ECO:0000256" key="1">
    <source>
        <dbReference type="SAM" id="MobiDB-lite"/>
    </source>
</evidence>
<evidence type="ECO:0000313" key="2">
    <source>
        <dbReference type="EMBL" id="ANF55225.1"/>
    </source>
</evidence>
<dbReference type="STRING" id="588932.DA69_10965"/>
<gene>
    <name evidence="2" type="ORF">DA69_10965</name>
</gene>
<proteinExistence type="predicted"/>
<evidence type="ECO:0000313" key="3">
    <source>
        <dbReference type="Proteomes" id="UP000077603"/>
    </source>
</evidence>
<organism evidence="2 3">
    <name type="scientific">Brevundimonas naejangsanensis</name>
    <dbReference type="NCBI Taxonomy" id="588932"/>
    <lineage>
        <taxon>Bacteria</taxon>
        <taxon>Pseudomonadati</taxon>
        <taxon>Pseudomonadota</taxon>
        <taxon>Alphaproteobacteria</taxon>
        <taxon>Caulobacterales</taxon>
        <taxon>Caulobacteraceae</taxon>
        <taxon>Brevundimonas</taxon>
    </lineage>
</organism>
<feature type="region of interest" description="Disordered" evidence="1">
    <location>
        <begin position="1"/>
        <end position="65"/>
    </location>
</feature>
<dbReference type="eggNOG" id="ENOG50348RC">
    <property type="taxonomic scope" value="Bacteria"/>
</dbReference>
<dbReference type="RefSeq" id="WP_025976092.1">
    <property type="nucleotide sequence ID" value="NZ_CP015614.1"/>
</dbReference>
<name>A0A172Y870_9CAUL</name>
<keyword evidence="3" id="KW-1185">Reference proteome</keyword>
<reference evidence="2 3" key="1">
    <citation type="journal article" date="2014" name="Genome Announc.">
        <title>Genome Sequence of a Promising Hydrogen-Producing Facultative Anaerobic Bacterium, Brevundimonas naejangsanensis Strain B1.</title>
        <authorList>
            <person name="Su H."/>
            <person name="Zhang T."/>
            <person name="Bao M."/>
            <person name="Jiang Y."/>
            <person name="Wang Y."/>
            <person name="Tan T."/>
        </authorList>
    </citation>
    <scope>NUCLEOTIDE SEQUENCE [LARGE SCALE GENOMIC DNA]</scope>
    <source>
        <strain evidence="2 3">B1</strain>
    </source>
</reference>